<evidence type="ECO:0000313" key="2">
    <source>
        <dbReference type="EMBL" id="MCL7035970.1"/>
    </source>
</evidence>
<evidence type="ECO:0000313" key="1">
    <source>
        <dbReference type="EMBL" id="MCL7024961.1"/>
    </source>
</evidence>
<sequence>MCTQLSTVDLHNTEITIDVLRQFEGWEAFDECRRLKHQEQLDSELEALVYLTKVLIKIEK</sequence>
<feature type="non-terminal residue" evidence="1">
    <location>
        <position position="1"/>
    </location>
</feature>
<accession>A0AA41RV16</accession>
<evidence type="ECO:0000313" key="3">
    <source>
        <dbReference type="Proteomes" id="UP001177140"/>
    </source>
</evidence>
<gene>
    <name evidence="2" type="ORF">MKW94_018346</name>
    <name evidence="1" type="ORF">MKW94_022022</name>
</gene>
<organism evidence="1 3">
    <name type="scientific">Papaver nudicaule</name>
    <name type="common">Iceland poppy</name>
    <dbReference type="NCBI Taxonomy" id="74823"/>
    <lineage>
        <taxon>Eukaryota</taxon>
        <taxon>Viridiplantae</taxon>
        <taxon>Streptophyta</taxon>
        <taxon>Embryophyta</taxon>
        <taxon>Tracheophyta</taxon>
        <taxon>Spermatophyta</taxon>
        <taxon>Magnoliopsida</taxon>
        <taxon>Ranunculales</taxon>
        <taxon>Papaveraceae</taxon>
        <taxon>Papaveroideae</taxon>
        <taxon>Papaver</taxon>
    </lineage>
</organism>
<dbReference type="AlphaFoldDB" id="A0AA41RV16"/>
<protein>
    <submittedName>
        <fullName evidence="1">Uncharacterized protein</fullName>
    </submittedName>
</protein>
<keyword evidence="3" id="KW-1185">Reference proteome</keyword>
<name>A0AA41RV16_PAPNU</name>
<dbReference type="EMBL" id="JAJJMA010040166">
    <property type="protein sequence ID" value="MCL7024961.1"/>
    <property type="molecule type" value="Genomic_DNA"/>
</dbReference>
<proteinExistence type="predicted"/>
<dbReference type="Proteomes" id="UP001177140">
    <property type="component" value="Unassembled WGS sequence"/>
</dbReference>
<comment type="caution">
    <text evidence="1">The sequence shown here is derived from an EMBL/GenBank/DDBJ whole genome shotgun (WGS) entry which is preliminary data.</text>
</comment>
<dbReference type="EMBL" id="JAJJMA010162883">
    <property type="protein sequence ID" value="MCL7035970.1"/>
    <property type="molecule type" value="Genomic_DNA"/>
</dbReference>
<reference evidence="1" key="1">
    <citation type="submission" date="2022-03" db="EMBL/GenBank/DDBJ databases">
        <title>A functionally conserved STORR gene fusion in Papaver species that diverged 16.8 million years ago.</title>
        <authorList>
            <person name="Catania T."/>
        </authorList>
    </citation>
    <scope>NUCLEOTIDE SEQUENCE</scope>
    <source>
        <strain evidence="1">S-191538</strain>
    </source>
</reference>